<dbReference type="PANTHER" id="PTHR46388">
    <property type="entry name" value="NHL REPEAT-CONTAINING PROTEIN 2"/>
    <property type="match status" value="1"/>
</dbReference>
<feature type="chain" id="PRO_5046800689" description="Teneurin NHL domain-containing protein" evidence="2">
    <location>
        <begin position="27"/>
        <end position="227"/>
    </location>
</feature>
<protein>
    <recommendedName>
        <fullName evidence="3">Teneurin NHL domain-containing protein</fullName>
    </recommendedName>
</protein>
<dbReference type="Proteomes" id="UP001058860">
    <property type="component" value="Chromosome"/>
</dbReference>
<proteinExistence type="predicted"/>
<dbReference type="Gene3D" id="2.120.10.30">
    <property type="entry name" value="TolB, C-terminal domain"/>
    <property type="match status" value="1"/>
</dbReference>
<feature type="domain" description="Teneurin NHL" evidence="3">
    <location>
        <begin position="36"/>
        <end position="102"/>
    </location>
</feature>
<evidence type="ECO:0000259" key="3">
    <source>
        <dbReference type="Pfam" id="PF25021"/>
    </source>
</evidence>
<evidence type="ECO:0000313" key="4">
    <source>
        <dbReference type="EMBL" id="UUY06120.1"/>
    </source>
</evidence>
<keyword evidence="5" id="KW-1185">Reference proteome</keyword>
<organism evidence="4 5">
    <name type="scientific">Svornostia abyssi</name>
    <dbReference type="NCBI Taxonomy" id="2898438"/>
    <lineage>
        <taxon>Bacteria</taxon>
        <taxon>Bacillati</taxon>
        <taxon>Actinomycetota</taxon>
        <taxon>Thermoleophilia</taxon>
        <taxon>Solirubrobacterales</taxon>
        <taxon>Baekduiaceae</taxon>
        <taxon>Svornostia</taxon>
    </lineage>
</organism>
<reference evidence="5" key="1">
    <citation type="submission" date="2021-11" db="EMBL/GenBank/DDBJ databases">
        <title>Cultivation dependent microbiological survey of springs from the worlds oldest radium mine currently devoted to the extraction of radon-saturated water.</title>
        <authorList>
            <person name="Kapinusova G."/>
            <person name="Smrhova T."/>
            <person name="Strejcek M."/>
            <person name="Suman J."/>
            <person name="Jani K."/>
            <person name="Pajer P."/>
            <person name="Uhlik O."/>
        </authorList>
    </citation>
    <scope>NUCLEOTIDE SEQUENCE [LARGE SCALE GENOMIC DNA]</scope>
    <source>
        <strain evidence="5">J379</strain>
    </source>
</reference>
<evidence type="ECO:0000256" key="2">
    <source>
        <dbReference type="SAM" id="SignalP"/>
    </source>
</evidence>
<dbReference type="RefSeq" id="WP_353866549.1">
    <property type="nucleotide sequence ID" value="NZ_CP088295.1"/>
</dbReference>
<feature type="signal peptide" evidence="2">
    <location>
        <begin position="1"/>
        <end position="26"/>
    </location>
</feature>
<name>A0ABY5PNM2_9ACTN</name>
<feature type="region of interest" description="Disordered" evidence="1">
    <location>
        <begin position="154"/>
        <end position="227"/>
    </location>
</feature>
<dbReference type="InterPro" id="IPR011042">
    <property type="entry name" value="6-blade_b-propeller_TolB-like"/>
</dbReference>
<gene>
    <name evidence="4" type="ORF">LRS13_11575</name>
</gene>
<evidence type="ECO:0000256" key="1">
    <source>
        <dbReference type="SAM" id="MobiDB-lite"/>
    </source>
</evidence>
<sequence length="227" mass="23239">MIRPTLIVAAALALVGSAALPAGASAAIDGTFIFPLAGSGSACTPPTAACGDAGPATAAQLDNPKGVAVLPGGAVIFADTNTNRIRRIAPDGSITTVAGSGSTCGVPTGSCGDGSVAVAAQLTAPQGVAAIDEDSFLIADTGNSKIRRVDGSNITTVAGNGTSGGARRRRGRDGRRVERPARRGGARRVDVPHRRLRQREGAPRRQRRDRDGRGQRAVLHEHRRSVW</sequence>
<dbReference type="InterPro" id="IPR056822">
    <property type="entry name" value="TEN_NHL"/>
</dbReference>
<dbReference type="Pfam" id="PF25021">
    <property type="entry name" value="TEN_NHL"/>
    <property type="match status" value="1"/>
</dbReference>
<dbReference type="EMBL" id="CP088295">
    <property type="protein sequence ID" value="UUY06120.1"/>
    <property type="molecule type" value="Genomic_DNA"/>
</dbReference>
<accession>A0ABY5PNM2</accession>
<keyword evidence="2" id="KW-0732">Signal</keyword>
<dbReference type="PANTHER" id="PTHR46388:SF2">
    <property type="entry name" value="NHL REPEAT-CONTAINING PROTEIN 2"/>
    <property type="match status" value="1"/>
</dbReference>
<evidence type="ECO:0000313" key="5">
    <source>
        <dbReference type="Proteomes" id="UP001058860"/>
    </source>
</evidence>
<feature type="compositionally biased region" description="Basic and acidic residues" evidence="1">
    <location>
        <begin position="174"/>
        <end position="220"/>
    </location>
</feature>
<dbReference type="SUPFAM" id="SSF63829">
    <property type="entry name" value="Calcium-dependent phosphotriesterase"/>
    <property type="match status" value="1"/>
</dbReference>